<feature type="domain" description="N-acetyltransferase" evidence="1">
    <location>
        <begin position="19"/>
        <end position="171"/>
    </location>
</feature>
<dbReference type="Pfam" id="PF00583">
    <property type="entry name" value="Acetyltransf_1"/>
    <property type="match status" value="1"/>
</dbReference>
<dbReference type="EMBL" id="ASGP02000003">
    <property type="protein sequence ID" value="KAH9516107.1"/>
    <property type="molecule type" value="Genomic_DNA"/>
</dbReference>
<sequence>MEHHNLSSLMTTKNDKIRFRVRQMTNEDVPTVLEIWAKNNLHEGTHTIQSFMIQDPEGFIVAEQINDSDDLDGNPSQTIGNASIIGMCVGIFVHPTIAFIGMYGVQPELHGRGIGLAMWRKMLDHVGSLNAGLYAVPEHLTMYRDRAGFHQPDDRMLIIYESDESDQLNVDILVPSIPETKIQRITTEWYSKVIDYDAQVHGYIRAKLLPHVFTEEGSIAFVASDTTGQRIFGYGCMRTNNIGKAMIGPLYANNGAVAELLMRYLFSRLSTPFGKGLLYMTLDSNHGGQLIADKLCLKQQEKIQRFFRFQPYEGADWNREFKSFDFLSNITLLASSKLNRWRHG</sequence>
<dbReference type="Pfam" id="PF18014">
    <property type="entry name" value="Acetyltransf_18"/>
    <property type="match status" value="1"/>
</dbReference>
<evidence type="ECO:0000313" key="3">
    <source>
        <dbReference type="Proteomes" id="UP000790347"/>
    </source>
</evidence>
<dbReference type="AlphaFoldDB" id="A0A922HZY0"/>
<dbReference type="SUPFAM" id="SSF55729">
    <property type="entry name" value="Acyl-CoA N-acyltransferases (Nat)"/>
    <property type="match status" value="1"/>
</dbReference>
<proteinExistence type="predicted"/>
<dbReference type="InterPro" id="IPR052729">
    <property type="entry name" value="Acyl/Acetyltrans_Enzymes"/>
</dbReference>
<name>A0A922HZY0_DERFA</name>
<dbReference type="InterPro" id="IPR016181">
    <property type="entry name" value="Acyl_CoA_acyltransferase"/>
</dbReference>
<reference evidence="2" key="1">
    <citation type="submission" date="2013-05" db="EMBL/GenBank/DDBJ databases">
        <authorList>
            <person name="Yim A.K.Y."/>
            <person name="Chan T.F."/>
            <person name="Ji K.M."/>
            <person name="Liu X.Y."/>
            <person name="Zhou J.W."/>
            <person name="Li R.Q."/>
            <person name="Yang K.Y."/>
            <person name="Li J."/>
            <person name="Li M."/>
            <person name="Law P.T.W."/>
            <person name="Wu Y.L."/>
            <person name="Cai Z.L."/>
            <person name="Qin H."/>
            <person name="Bao Y."/>
            <person name="Leung R.K.K."/>
            <person name="Ng P.K.S."/>
            <person name="Zou J."/>
            <person name="Zhong X.J."/>
            <person name="Ran P.X."/>
            <person name="Zhong N.S."/>
            <person name="Liu Z.G."/>
            <person name="Tsui S.K.W."/>
        </authorList>
    </citation>
    <scope>NUCLEOTIDE SEQUENCE</scope>
    <source>
        <strain evidence="2">Derf</strain>
        <tissue evidence="2">Whole organism</tissue>
    </source>
</reference>
<evidence type="ECO:0000259" key="1">
    <source>
        <dbReference type="PROSITE" id="PS51186"/>
    </source>
</evidence>
<dbReference type="Gene3D" id="3.40.630.90">
    <property type="match status" value="1"/>
</dbReference>
<evidence type="ECO:0000313" key="2">
    <source>
        <dbReference type="EMBL" id="KAH9516107.1"/>
    </source>
</evidence>
<organism evidence="2 3">
    <name type="scientific">Dermatophagoides farinae</name>
    <name type="common">American house dust mite</name>
    <dbReference type="NCBI Taxonomy" id="6954"/>
    <lineage>
        <taxon>Eukaryota</taxon>
        <taxon>Metazoa</taxon>
        <taxon>Ecdysozoa</taxon>
        <taxon>Arthropoda</taxon>
        <taxon>Chelicerata</taxon>
        <taxon>Arachnida</taxon>
        <taxon>Acari</taxon>
        <taxon>Acariformes</taxon>
        <taxon>Sarcoptiformes</taxon>
        <taxon>Astigmata</taxon>
        <taxon>Psoroptidia</taxon>
        <taxon>Analgoidea</taxon>
        <taxon>Pyroglyphidae</taxon>
        <taxon>Dermatophagoidinae</taxon>
        <taxon>Dermatophagoides</taxon>
    </lineage>
</organism>
<accession>A0A922HZY0</accession>
<dbReference type="Gene3D" id="3.40.630.30">
    <property type="match status" value="1"/>
</dbReference>
<reference evidence="2" key="2">
    <citation type="journal article" date="2022" name="Res Sq">
        <title>Comparative Genomics Reveals Insights into the Divergent Evolution of Astigmatic Mites and Household Pest Adaptations.</title>
        <authorList>
            <person name="Xiong Q."/>
            <person name="Wan A.T.-Y."/>
            <person name="Liu X.-Y."/>
            <person name="Fung C.S.-H."/>
            <person name="Xiao X."/>
            <person name="Malainual N."/>
            <person name="Hou J."/>
            <person name="Wang L."/>
            <person name="Wang M."/>
            <person name="Yang K."/>
            <person name="Cui Y."/>
            <person name="Leung E."/>
            <person name="Nong W."/>
            <person name="Shin S.-K."/>
            <person name="Au S."/>
            <person name="Jeong K.Y."/>
            <person name="Chew F.T."/>
            <person name="Hui J."/>
            <person name="Leung T.F."/>
            <person name="Tungtrongchitr A."/>
            <person name="Zhong N."/>
            <person name="Liu Z."/>
            <person name="Tsui S."/>
        </authorList>
    </citation>
    <scope>NUCLEOTIDE SEQUENCE</scope>
    <source>
        <strain evidence="2">Derf</strain>
        <tissue evidence="2">Whole organism</tissue>
    </source>
</reference>
<keyword evidence="3" id="KW-1185">Reference proteome</keyword>
<dbReference type="Proteomes" id="UP000790347">
    <property type="component" value="Unassembled WGS sequence"/>
</dbReference>
<dbReference type="PANTHER" id="PTHR47237:SF1">
    <property type="entry name" value="SLL0310 PROTEIN"/>
    <property type="match status" value="1"/>
</dbReference>
<dbReference type="InterPro" id="IPR000182">
    <property type="entry name" value="GNAT_dom"/>
</dbReference>
<gene>
    <name evidence="2" type="ORF">DERF_006869</name>
</gene>
<protein>
    <recommendedName>
        <fullName evidence="1">N-acetyltransferase domain-containing protein</fullName>
    </recommendedName>
</protein>
<dbReference type="PANTHER" id="PTHR47237">
    <property type="entry name" value="SLL0310 PROTEIN"/>
    <property type="match status" value="1"/>
</dbReference>
<dbReference type="InterPro" id="IPR041496">
    <property type="entry name" value="YitH/HolE_GNAT"/>
</dbReference>
<dbReference type="GO" id="GO:0016747">
    <property type="term" value="F:acyltransferase activity, transferring groups other than amino-acyl groups"/>
    <property type="evidence" value="ECO:0007669"/>
    <property type="project" value="InterPro"/>
</dbReference>
<dbReference type="PROSITE" id="PS51186">
    <property type="entry name" value="GNAT"/>
    <property type="match status" value="1"/>
</dbReference>
<comment type="caution">
    <text evidence="2">The sequence shown here is derived from an EMBL/GenBank/DDBJ whole genome shotgun (WGS) entry which is preliminary data.</text>
</comment>